<keyword evidence="2" id="KW-1185">Reference proteome</keyword>
<accession>A0ACC0F548</accession>
<keyword evidence="1" id="KW-0808">Transferase</keyword>
<gene>
    <name evidence="1" type="ORF">LOK49_LG15G01141</name>
</gene>
<comment type="caution">
    <text evidence="1">The sequence shown here is derived from an EMBL/GenBank/DDBJ whole genome shotgun (WGS) entry which is preliminary data.</text>
</comment>
<keyword evidence="1" id="KW-0418">Kinase</keyword>
<sequence>MMISIGILVIALLLGHIINAIVNQIAKVEDDYHEMMELKKRAEPADVAKSQFFATVSHEIRTPMNGVLGMLQMLMDTDLDVTQQDYVRTAQGSGRALVSLINDLLEQAKIE</sequence>
<name>A0ACC0F548_9ERIC</name>
<organism evidence="1 2">
    <name type="scientific">Camellia lanceoleosa</name>
    <dbReference type="NCBI Taxonomy" id="1840588"/>
    <lineage>
        <taxon>Eukaryota</taxon>
        <taxon>Viridiplantae</taxon>
        <taxon>Streptophyta</taxon>
        <taxon>Embryophyta</taxon>
        <taxon>Tracheophyta</taxon>
        <taxon>Spermatophyta</taxon>
        <taxon>Magnoliopsida</taxon>
        <taxon>eudicotyledons</taxon>
        <taxon>Gunneridae</taxon>
        <taxon>Pentapetalae</taxon>
        <taxon>asterids</taxon>
        <taxon>Ericales</taxon>
        <taxon>Theaceae</taxon>
        <taxon>Camellia</taxon>
    </lineage>
</organism>
<reference evidence="1 2" key="1">
    <citation type="journal article" date="2022" name="Plant J.">
        <title>Chromosome-level genome of Camellia lanceoleosa provides a valuable resource for understanding genome evolution and self-incompatibility.</title>
        <authorList>
            <person name="Gong W."/>
            <person name="Xiao S."/>
            <person name="Wang L."/>
            <person name="Liao Z."/>
            <person name="Chang Y."/>
            <person name="Mo W."/>
            <person name="Hu G."/>
            <person name="Li W."/>
            <person name="Zhao G."/>
            <person name="Zhu H."/>
            <person name="Hu X."/>
            <person name="Ji K."/>
            <person name="Xiang X."/>
            <person name="Song Q."/>
            <person name="Yuan D."/>
            <person name="Jin S."/>
            <person name="Zhang L."/>
        </authorList>
    </citation>
    <scope>NUCLEOTIDE SEQUENCE [LARGE SCALE GENOMIC DNA]</scope>
    <source>
        <strain evidence="1">SQ_2022a</strain>
    </source>
</reference>
<protein>
    <submittedName>
        <fullName evidence="1">Histidine kinase 3</fullName>
    </submittedName>
</protein>
<dbReference type="Proteomes" id="UP001060215">
    <property type="component" value="Chromosome 11"/>
</dbReference>
<evidence type="ECO:0000313" key="1">
    <source>
        <dbReference type="EMBL" id="KAI7983594.1"/>
    </source>
</evidence>
<dbReference type="EMBL" id="CM045768">
    <property type="protein sequence ID" value="KAI7983594.1"/>
    <property type="molecule type" value="Genomic_DNA"/>
</dbReference>
<evidence type="ECO:0000313" key="2">
    <source>
        <dbReference type="Proteomes" id="UP001060215"/>
    </source>
</evidence>
<proteinExistence type="predicted"/>